<dbReference type="EMBL" id="VUOA01000065">
    <property type="protein sequence ID" value="KAA2232137.1"/>
    <property type="molecule type" value="Genomic_DNA"/>
</dbReference>
<dbReference type="Proteomes" id="UP000323142">
    <property type="component" value="Unassembled WGS sequence"/>
</dbReference>
<keyword evidence="3" id="KW-1185">Reference proteome</keyword>
<keyword evidence="1" id="KW-0732">Signal</keyword>
<comment type="caution">
    <text evidence="2">The sequence shown here is derived from an EMBL/GenBank/DDBJ whole genome shotgun (WGS) entry which is preliminary data.</text>
</comment>
<sequence length="97" mass="9050">MRKFVLIALACLGTAACNQVTTGSVAGGTAGAVTGAAVAGPVGALVGGTVGATAGAATGAVSGVATTVAGQPGMCYATDRAGNIRVNRAGEPVMVRC</sequence>
<dbReference type="PROSITE" id="PS51257">
    <property type="entry name" value="PROKAR_LIPOPROTEIN"/>
    <property type="match status" value="1"/>
</dbReference>
<organism evidence="2 3">
    <name type="scientific">Salinarimonas soli</name>
    <dbReference type="NCBI Taxonomy" id="1638099"/>
    <lineage>
        <taxon>Bacteria</taxon>
        <taxon>Pseudomonadati</taxon>
        <taxon>Pseudomonadota</taxon>
        <taxon>Alphaproteobacteria</taxon>
        <taxon>Hyphomicrobiales</taxon>
        <taxon>Salinarimonadaceae</taxon>
        <taxon>Salinarimonas</taxon>
    </lineage>
</organism>
<dbReference type="RefSeq" id="WP_149822340.1">
    <property type="nucleotide sequence ID" value="NZ_VUOA01000065.1"/>
</dbReference>
<evidence type="ECO:0000256" key="1">
    <source>
        <dbReference type="SAM" id="SignalP"/>
    </source>
</evidence>
<feature type="chain" id="PRO_5022853117" description="Glycine zipper domain-containing protein" evidence="1">
    <location>
        <begin position="27"/>
        <end position="97"/>
    </location>
</feature>
<dbReference type="AlphaFoldDB" id="A0A5B2V1Y1"/>
<evidence type="ECO:0000313" key="3">
    <source>
        <dbReference type="Proteomes" id="UP000323142"/>
    </source>
</evidence>
<protein>
    <recommendedName>
        <fullName evidence="4">Glycine zipper domain-containing protein</fullName>
    </recommendedName>
</protein>
<proteinExistence type="predicted"/>
<gene>
    <name evidence="2" type="ORF">F0L46_25045</name>
</gene>
<reference evidence="2 3" key="1">
    <citation type="submission" date="2019-09" db="EMBL/GenBank/DDBJ databases">
        <title>Salinarimonas rosea gen. nov., sp. nov., a new member of the a-2 subgroup of the Proteobacteria.</title>
        <authorList>
            <person name="Liu J."/>
        </authorList>
    </citation>
    <scope>NUCLEOTIDE SEQUENCE [LARGE SCALE GENOMIC DNA]</scope>
    <source>
        <strain evidence="2 3">BN140002</strain>
    </source>
</reference>
<reference evidence="2 3" key="2">
    <citation type="submission" date="2019-09" db="EMBL/GenBank/DDBJ databases">
        <authorList>
            <person name="Jin C."/>
        </authorList>
    </citation>
    <scope>NUCLEOTIDE SEQUENCE [LARGE SCALE GENOMIC DNA]</scope>
    <source>
        <strain evidence="2 3">BN140002</strain>
    </source>
</reference>
<evidence type="ECO:0008006" key="4">
    <source>
        <dbReference type="Google" id="ProtNLM"/>
    </source>
</evidence>
<evidence type="ECO:0000313" key="2">
    <source>
        <dbReference type="EMBL" id="KAA2232137.1"/>
    </source>
</evidence>
<accession>A0A5B2V1Y1</accession>
<name>A0A5B2V1Y1_9HYPH</name>
<feature type="signal peptide" evidence="1">
    <location>
        <begin position="1"/>
        <end position="26"/>
    </location>
</feature>